<dbReference type="PROSITE" id="PS51163">
    <property type="entry name" value="YRDC"/>
    <property type="match status" value="1"/>
</dbReference>
<dbReference type="EMBL" id="CAADFS010000023">
    <property type="protein sequence ID" value="VFK45003.1"/>
    <property type="molecule type" value="Genomic_DNA"/>
</dbReference>
<protein>
    <submittedName>
        <fullName evidence="2">tRNA threonylcarbamoyl adenosine modification protein, Sua5/YciO/YrdC/YwlC family</fullName>
    </submittedName>
</protein>
<dbReference type="SUPFAM" id="SSF55821">
    <property type="entry name" value="YrdC/RibB"/>
    <property type="match status" value="1"/>
</dbReference>
<dbReference type="GO" id="GO:0003725">
    <property type="term" value="F:double-stranded RNA binding"/>
    <property type="evidence" value="ECO:0007669"/>
    <property type="project" value="InterPro"/>
</dbReference>
<feature type="domain" description="YrdC-like" evidence="1">
    <location>
        <begin position="14"/>
        <end position="199"/>
    </location>
</feature>
<dbReference type="PANTHER" id="PTHR42828:SF3">
    <property type="entry name" value="THREONYLCARBAMOYL-AMP SYNTHASE"/>
    <property type="match status" value="1"/>
</dbReference>
<name>A0A450YU05_9GAMM</name>
<gene>
    <name evidence="2" type="ORF">BECKTC1821D_GA0114238_102319</name>
</gene>
<dbReference type="InterPro" id="IPR006070">
    <property type="entry name" value="Sua5-like_dom"/>
</dbReference>
<dbReference type="Gene3D" id="3.90.870.10">
    <property type="entry name" value="DHBP synthase"/>
    <property type="match status" value="1"/>
</dbReference>
<proteinExistence type="predicted"/>
<organism evidence="2">
    <name type="scientific">Candidatus Kentrum sp. TC</name>
    <dbReference type="NCBI Taxonomy" id="2126339"/>
    <lineage>
        <taxon>Bacteria</taxon>
        <taxon>Pseudomonadati</taxon>
        <taxon>Pseudomonadota</taxon>
        <taxon>Gammaproteobacteria</taxon>
        <taxon>Candidatus Kentrum</taxon>
    </lineage>
</organism>
<dbReference type="NCBIfam" id="TIGR00057">
    <property type="entry name" value="L-threonylcarbamoyladenylate synthase"/>
    <property type="match status" value="1"/>
</dbReference>
<evidence type="ECO:0000259" key="1">
    <source>
        <dbReference type="PROSITE" id="PS51163"/>
    </source>
</evidence>
<accession>A0A450YU05</accession>
<dbReference type="InterPro" id="IPR052532">
    <property type="entry name" value="SUA5_domain"/>
</dbReference>
<sequence length="206" mass="22849">MSQYFQIHPGNPQPRLINRAVAILCRGGVIAYPTDSCYALGCHLGDKAAMERIRRIRKLDDRHDFTLVCRDLSEISLYARIDNAAFRLIKSHIPGPYTFILKATAEVPRRLLTRRKTIGLRVPDNLIAQSLSAYIDDPVMSVTLIPPGKDLPITDPNEILAQFGNDLDLIIDGGSCGIEPTTVVDLTDVNPRLLRRGVGNTSAFEK</sequence>
<dbReference type="AlphaFoldDB" id="A0A450YU05"/>
<reference evidence="2" key="1">
    <citation type="submission" date="2019-02" db="EMBL/GenBank/DDBJ databases">
        <authorList>
            <person name="Gruber-Vodicka R. H."/>
            <person name="Seah K. B. B."/>
        </authorList>
    </citation>
    <scope>NUCLEOTIDE SEQUENCE</scope>
    <source>
        <strain evidence="2">BECK_BZ123</strain>
    </source>
</reference>
<dbReference type="PANTHER" id="PTHR42828">
    <property type="entry name" value="DHBP SYNTHASE RIBB-LIKE ALPHA/BETA DOMAIN-CONTAINING PROTEIN"/>
    <property type="match status" value="1"/>
</dbReference>
<evidence type="ECO:0000313" key="2">
    <source>
        <dbReference type="EMBL" id="VFK45003.1"/>
    </source>
</evidence>
<dbReference type="Pfam" id="PF01300">
    <property type="entry name" value="Sua5_yciO_yrdC"/>
    <property type="match status" value="1"/>
</dbReference>
<dbReference type="InterPro" id="IPR017945">
    <property type="entry name" value="DHBP_synth_RibB-like_a/b_dom"/>
</dbReference>